<gene>
    <name evidence="3" type="ORF">GCM10011450_19560</name>
</gene>
<name>A0A918MZC6_9BURK</name>
<dbReference type="PANTHER" id="PTHR44196">
    <property type="entry name" value="DEHYDROGENASE/REDUCTASE SDR FAMILY MEMBER 7B"/>
    <property type="match status" value="1"/>
</dbReference>
<comment type="similarity">
    <text evidence="1">Belongs to the short-chain dehydrogenases/reductases (SDR) family.</text>
</comment>
<evidence type="ECO:0000256" key="2">
    <source>
        <dbReference type="ARBA" id="ARBA00023002"/>
    </source>
</evidence>
<proteinExistence type="inferred from homology"/>
<dbReference type="Gene3D" id="3.40.50.720">
    <property type="entry name" value="NAD(P)-binding Rossmann-like Domain"/>
    <property type="match status" value="1"/>
</dbReference>
<evidence type="ECO:0000256" key="1">
    <source>
        <dbReference type="ARBA" id="ARBA00006484"/>
    </source>
</evidence>
<comment type="caution">
    <text evidence="3">The sequence shown here is derived from an EMBL/GenBank/DDBJ whole genome shotgun (WGS) entry which is preliminary data.</text>
</comment>
<dbReference type="InterPro" id="IPR036291">
    <property type="entry name" value="NAD(P)-bd_dom_sf"/>
</dbReference>
<dbReference type="NCBIfam" id="NF005489">
    <property type="entry name" value="PRK07102.1"/>
    <property type="match status" value="1"/>
</dbReference>
<dbReference type="GO" id="GO:0016491">
    <property type="term" value="F:oxidoreductase activity"/>
    <property type="evidence" value="ECO:0007669"/>
    <property type="project" value="UniProtKB-KW"/>
</dbReference>
<accession>A0A918MZC6</accession>
<keyword evidence="2" id="KW-0560">Oxidoreductase</keyword>
<keyword evidence="4" id="KW-1185">Reference proteome</keyword>
<reference evidence="3" key="1">
    <citation type="journal article" date="2014" name="Int. J. Syst. Evol. Microbiol.">
        <title>Complete genome sequence of Corynebacterium casei LMG S-19264T (=DSM 44701T), isolated from a smear-ripened cheese.</title>
        <authorList>
            <consortium name="US DOE Joint Genome Institute (JGI-PGF)"/>
            <person name="Walter F."/>
            <person name="Albersmeier A."/>
            <person name="Kalinowski J."/>
            <person name="Ruckert C."/>
        </authorList>
    </citation>
    <scope>NUCLEOTIDE SEQUENCE</scope>
    <source>
        <strain evidence="3">KCTC 23732</strain>
    </source>
</reference>
<reference evidence="3" key="2">
    <citation type="submission" date="2020-09" db="EMBL/GenBank/DDBJ databases">
        <authorList>
            <person name="Sun Q."/>
            <person name="Kim S."/>
        </authorList>
    </citation>
    <scope>NUCLEOTIDE SEQUENCE</scope>
    <source>
        <strain evidence="3">KCTC 23732</strain>
    </source>
</reference>
<dbReference type="InterPro" id="IPR002347">
    <property type="entry name" value="SDR_fam"/>
</dbReference>
<dbReference type="Pfam" id="PF00106">
    <property type="entry name" value="adh_short"/>
    <property type="match status" value="1"/>
</dbReference>
<dbReference type="PANTHER" id="PTHR44196:SF1">
    <property type="entry name" value="DEHYDROGENASE_REDUCTASE SDR FAMILY MEMBER 7B"/>
    <property type="match status" value="1"/>
</dbReference>
<protein>
    <submittedName>
        <fullName evidence="3">Short-chain dehydrogenase</fullName>
    </submittedName>
</protein>
<sequence>MNTLKRVVIFGATSAIAEQVSRQLVSQGASLFCVGRNNNKLTAIVDDLKVRAGTNQKIEGFCCDLVNIKQHQAIIERAQDVLGDIDAVLIAHGTLPTQQDCENSVDLTLKEIETNALSIISLLTLLANYFEPKQKGVISVISSVAGDRGRQSNYVYGASKGMVSLFLQGLRNRLAQKGVDVVTIKPGFVDTPMTASFNKSGLLWSKPDKIAQGIVSAMVKGKNEVYLPGFWWGIMFMIKHIPESIFKKMSL</sequence>
<dbReference type="PRINTS" id="PR00081">
    <property type="entry name" value="GDHRDH"/>
</dbReference>
<dbReference type="EMBL" id="BMYS01000013">
    <property type="protein sequence ID" value="GGW89363.1"/>
    <property type="molecule type" value="Genomic_DNA"/>
</dbReference>
<dbReference type="GO" id="GO:0016020">
    <property type="term" value="C:membrane"/>
    <property type="evidence" value="ECO:0007669"/>
    <property type="project" value="TreeGrafter"/>
</dbReference>
<dbReference type="SUPFAM" id="SSF51735">
    <property type="entry name" value="NAD(P)-binding Rossmann-fold domains"/>
    <property type="match status" value="1"/>
</dbReference>
<dbReference type="Proteomes" id="UP000608345">
    <property type="component" value="Unassembled WGS sequence"/>
</dbReference>
<organism evidence="3 4">
    <name type="scientific">Advenella faeciporci</name>
    <dbReference type="NCBI Taxonomy" id="797535"/>
    <lineage>
        <taxon>Bacteria</taxon>
        <taxon>Pseudomonadati</taxon>
        <taxon>Pseudomonadota</taxon>
        <taxon>Betaproteobacteria</taxon>
        <taxon>Burkholderiales</taxon>
        <taxon>Alcaligenaceae</taxon>
    </lineage>
</organism>
<dbReference type="AlphaFoldDB" id="A0A918MZC6"/>
<dbReference type="RefSeq" id="WP_189385300.1">
    <property type="nucleotide sequence ID" value="NZ_BAABFY010000017.1"/>
</dbReference>
<evidence type="ECO:0000313" key="4">
    <source>
        <dbReference type="Proteomes" id="UP000608345"/>
    </source>
</evidence>
<evidence type="ECO:0000313" key="3">
    <source>
        <dbReference type="EMBL" id="GGW89363.1"/>
    </source>
</evidence>